<protein>
    <submittedName>
        <fullName evidence="1">Uncharacterized protein</fullName>
    </submittedName>
</protein>
<comment type="caution">
    <text evidence="1">The sequence shown here is derived from an EMBL/GenBank/DDBJ whole genome shotgun (WGS) entry which is preliminary data.</text>
</comment>
<evidence type="ECO:0000313" key="1">
    <source>
        <dbReference type="EMBL" id="KAJ8007571.1"/>
    </source>
</evidence>
<dbReference type="EMBL" id="CM055735">
    <property type="protein sequence ID" value="KAJ8007571.1"/>
    <property type="molecule type" value="Genomic_DNA"/>
</dbReference>
<evidence type="ECO:0000313" key="2">
    <source>
        <dbReference type="Proteomes" id="UP001157502"/>
    </source>
</evidence>
<keyword evidence="2" id="KW-1185">Reference proteome</keyword>
<dbReference type="Proteomes" id="UP001157502">
    <property type="component" value="Chromosome 8"/>
</dbReference>
<sequence>MWDGKIFISGGYHQRYQCLTSMFTYHPDRGTINLAEMSQPRAYHCMETLHGHIYVAGGITLDENMTSIDHLACEVYDPVSDTWTTFKNLPIPHVGAASVALEEKLYVLGGYFKDNYRETRLVHRYDPALQFWENLGVMPGPNTEIRACLIRLPNHLRSAQNV</sequence>
<organism evidence="1 2">
    <name type="scientific">Dallia pectoralis</name>
    <name type="common">Alaska blackfish</name>
    <dbReference type="NCBI Taxonomy" id="75939"/>
    <lineage>
        <taxon>Eukaryota</taxon>
        <taxon>Metazoa</taxon>
        <taxon>Chordata</taxon>
        <taxon>Craniata</taxon>
        <taxon>Vertebrata</taxon>
        <taxon>Euteleostomi</taxon>
        <taxon>Actinopterygii</taxon>
        <taxon>Neopterygii</taxon>
        <taxon>Teleostei</taxon>
        <taxon>Protacanthopterygii</taxon>
        <taxon>Esociformes</taxon>
        <taxon>Umbridae</taxon>
        <taxon>Dallia</taxon>
    </lineage>
</organism>
<accession>A0ACC2GV62</accession>
<proteinExistence type="predicted"/>
<name>A0ACC2GV62_DALPE</name>
<reference evidence="1" key="1">
    <citation type="submission" date="2021-05" db="EMBL/GenBank/DDBJ databases">
        <authorList>
            <person name="Pan Q."/>
            <person name="Jouanno E."/>
            <person name="Zahm M."/>
            <person name="Klopp C."/>
            <person name="Cabau C."/>
            <person name="Louis A."/>
            <person name="Berthelot C."/>
            <person name="Parey E."/>
            <person name="Roest Crollius H."/>
            <person name="Montfort J."/>
            <person name="Robinson-Rechavi M."/>
            <person name="Bouchez O."/>
            <person name="Lampietro C."/>
            <person name="Lopez Roques C."/>
            <person name="Donnadieu C."/>
            <person name="Postlethwait J."/>
            <person name="Bobe J."/>
            <person name="Dillon D."/>
            <person name="Chandos A."/>
            <person name="von Hippel F."/>
            <person name="Guiguen Y."/>
        </authorList>
    </citation>
    <scope>NUCLEOTIDE SEQUENCE</scope>
    <source>
        <strain evidence="1">YG-Jan2019</strain>
    </source>
</reference>
<gene>
    <name evidence="1" type="ORF">DPEC_G00095420</name>
</gene>